<dbReference type="GO" id="GO:0003959">
    <property type="term" value="F:NADPH dehydrogenase activity"/>
    <property type="evidence" value="ECO:0007669"/>
    <property type="project" value="InterPro"/>
</dbReference>
<keyword evidence="5" id="KW-0560">Oxidoreductase</keyword>
<dbReference type="Proteomes" id="UP001056429">
    <property type="component" value="Unassembled WGS sequence"/>
</dbReference>
<dbReference type="SUPFAM" id="SSF51395">
    <property type="entry name" value="FMN-linked oxidoreductases"/>
    <property type="match status" value="1"/>
</dbReference>
<dbReference type="AlphaFoldDB" id="A0A9J6P6B4"/>
<dbReference type="EMBL" id="JAGSOJ010000004">
    <property type="protein sequence ID" value="MCM1991804.1"/>
    <property type="molecule type" value="Genomic_DNA"/>
</dbReference>
<feature type="domain" description="NADH:flavin oxidoreductase/NADH oxidase N-terminal" evidence="6">
    <location>
        <begin position="9"/>
        <end position="320"/>
    </location>
</feature>
<dbReference type="GO" id="GO:0010181">
    <property type="term" value="F:FMN binding"/>
    <property type="evidence" value="ECO:0007669"/>
    <property type="project" value="InterPro"/>
</dbReference>
<sequence length="347" mass="38777">MSNTINRSIKVNKHKVKNRIIMPPVVCFNWTDNDGFEIIDRADHYGKRAKGGTGMIIIESSSISKDVRICDTELGIWKDEHIPQFERIAKSCHDEGAVVIVQLMNAGKKALGKTVYSSSPVEIENKECLEMPIQMIEKVKKDHVAAALRAKKAGLDGIEIHGAHGYLLSQLTSKEVNKRTDSYGGSLDNRLRLSLEIVHEIRQAVGEDFIICYRLGANDPTMEEDKYFAKKLEEAGVDILNVSVGIGADSIVVPEEFKLSAITYMGTVIHQEVNIPVACVFGIREAKEAEYLLENNLIDMVAVGRGLLADPDWTNKAIKGEDINKCYHCRTGCKYHIDGRKCPWYNK</sequence>
<dbReference type="GO" id="GO:0050661">
    <property type="term" value="F:NADP binding"/>
    <property type="evidence" value="ECO:0007669"/>
    <property type="project" value="InterPro"/>
</dbReference>
<dbReference type="RefSeq" id="WP_250860940.1">
    <property type="nucleotide sequence ID" value="NZ_JAGSOJ010000004.1"/>
</dbReference>
<dbReference type="InterPro" id="IPR044152">
    <property type="entry name" value="YqjM-like"/>
</dbReference>
<protein>
    <submittedName>
        <fullName evidence="7">NADH:flavin oxidoreductase</fullName>
    </submittedName>
</protein>
<name>A0A9J6P6B4_9CLOT</name>
<dbReference type="InterPro" id="IPR001155">
    <property type="entry name" value="OxRdtase_FMN_N"/>
</dbReference>
<evidence type="ECO:0000256" key="3">
    <source>
        <dbReference type="ARBA" id="ARBA00022643"/>
    </source>
</evidence>
<keyword evidence="4" id="KW-0521">NADP</keyword>
<keyword evidence="2" id="KW-0285">Flavoprotein</keyword>
<keyword evidence="8" id="KW-1185">Reference proteome</keyword>
<evidence type="ECO:0000313" key="8">
    <source>
        <dbReference type="Proteomes" id="UP001056429"/>
    </source>
</evidence>
<reference evidence="7" key="1">
    <citation type="journal article" date="2021" name="mSystems">
        <title>Bacteria and Archaea Synergistically Convert Glycine Betaine to Biogenic Methane in the Formosa Cold Seep of the South China Sea.</title>
        <authorList>
            <person name="Li L."/>
            <person name="Zhang W."/>
            <person name="Zhang S."/>
            <person name="Song L."/>
            <person name="Sun Q."/>
            <person name="Zhang H."/>
            <person name="Xiang H."/>
            <person name="Dong X."/>
        </authorList>
    </citation>
    <scope>NUCLEOTIDE SEQUENCE</scope>
    <source>
        <strain evidence="7">ZWT</strain>
    </source>
</reference>
<proteinExistence type="predicted"/>
<dbReference type="PANTHER" id="PTHR43303">
    <property type="entry name" value="NADPH DEHYDROGENASE C23G7.10C-RELATED"/>
    <property type="match status" value="1"/>
</dbReference>
<evidence type="ECO:0000256" key="2">
    <source>
        <dbReference type="ARBA" id="ARBA00022630"/>
    </source>
</evidence>
<evidence type="ECO:0000256" key="4">
    <source>
        <dbReference type="ARBA" id="ARBA00022857"/>
    </source>
</evidence>
<keyword evidence="3" id="KW-0288">FMN</keyword>
<evidence type="ECO:0000256" key="5">
    <source>
        <dbReference type="ARBA" id="ARBA00023002"/>
    </source>
</evidence>
<gene>
    <name evidence="7" type="ORF">KDK92_18855</name>
</gene>
<dbReference type="InterPro" id="IPR013785">
    <property type="entry name" value="Aldolase_TIM"/>
</dbReference>
<evidence type="ECO:0000256" key="1">
    <source>
        <dbReference type="ARBA" id="ARBA00001917"/>
    </source>
</evidence>
<dbReference type="Pfam" id="PF00724">
    <property type="entry name" value="Oxidored_FMN"/>
    <property type="match status" value="1"/>
</dbReference>
<dbReference type="Gene3D" id="3.20.20.70">
    <property type="entry name" value="Aldolase class I"/>
    <property type="match status" value="1"/>
</dbReference>
<evidence type="ECO:0000259" key="6">
    <source>
        <dbReference type="Pfam" id="PF00724"/>
    </source>
</evidence>
<comment type="cofactor">
    <cofactor evidence="1">
        <name>FMN</name>
        <dbReference type="ChEBI" id="CHEBI:58210"/>
    </cofactor>
</comment>
<comment type="caution">
    <text evidence="7">The sequence shown here is derived from an EMBL/GenBank/DDBJ whole genome shotgun (WGS) entry which is preliminary data.</text>
</comment>
<reference evidence="7" key="2">
    <citation type="submission" date="2021-04" db="EMBL/GenBank/DDBJ databases">
        <authorList>
            <person name="Dong X."/>
        </authorList>
    </citation>
    <scope>NUCLEOTIDE SEQUENCE</scope>
    <source>
        <strain evidence="7">ZWT</strain>
    </source>
</reference>
<dbReference type="CDD" id="cd02803">
    <property type="entry name" value="OYE_like_FMN_family"/>
    <property type="match status" value="1"/>
</dbReference>
<dbReference type="PANTHER" id="PTHR43303:SF4">
    <property type="entry name" value="NADPH DEHYDROGENASE C23G7.10C-RELATED"/>
    <property type="match status" value="1"/>
</dbReference>
<organism evidence="7 8">
    <name type="scientific">Oceanirhabdus seepicola</name>
    <dbReference type="NCBI Taxonomy" id="2828781"/>
    <lineage>
        <taxon>Bacteria</taxon>
        <taxon>Bacillati</taxon>
        <taxon>Bacillota</taxon>
        <taxon>Clostridia</taxon>
        <taxon>Eubacteriales</taxon>
        <taxon>Clostridiaceae</taxon>
        <taxon>Oceanirhabdus</taxon>
    </lineage>
</organism>
<accession>A0A9J6P6B4</accession>
<evidence type="ECO:0000313" key="7">
    <source>
        <dbReference type="EMBL" id="MCM1991804.1"/>
    </source>
</evidence>